<dbReference type="GO" id="GO:0098609">
    <property type="term" value="P:cell-cell adhesion"/>
    <property type="evidence" value="ECO:0007669"/>
    <property type="project" value="UniProtKB-ARBA"/>
</dbReference>
<dbReference type="SUPFAM" id="SSF48726">
    <property type="entry name" value="Immunoglobulin"/>
    <property type="match status" value="1"/>
</dbReference>
<reference evidence="10" key="2">
    <citation type="submission" date="2022-06" db="UniProtKB">
        <authorList>
            <consortium name="EnsemblMetazoa"/>
        </authorList>
    </citation>
    <scope>IDENTIFICATION</scope>
</reference>
<evidence type="ECO:0000256" key="6">
    <source>
        <dbReference type="ARBA" id="ARBA00023157"/>
    </source>
</evidence>
<dbReference type="InterPro" id="IPR013098">
    <property type="entry name" value="Ig_I-set"/>
</dbReference>
<keyword evidence="7" id="KW-0325">Glycoprotein</keyword>
<dbReference type="InterPro" id="IPR003599">
    <property type="entry name" value="Ig_sub"/>
</dbReference>
<dbReference type="Pfam" id="PF07679">
    <property type="entry name" value="I-set"/>
    <property type="match status" value="1"/>
</dbReference>
<comment type="subcellular location">
    <subcellularLocation>
        <location evidence="1">Cell membrane</location>
    </subcellularLocation>
</comment>
<dbReference type="SMART" id="SM00408">
    <property type="entry name" value="IGc2"/>
    <property type="match status" value="1"/>
</dbReference>
<dbReference type="FunFam" id="2.60.40.10:FF:000005">
    <property type="entry name" value="Neuronal cell adhesion molecule"/>
    <property type="match status" value="1"/>
</dbReference>
<dbReference type="InterPro" id="IPR036179">
    <property type="entry name" value="Ig-like_dom_sf"/>
</dbReference>
<dbReference type="GeneID" id="103310234"/>
<keyword evidence="3" id="KW-0732">Signal</keyword>
<evidence type="ECO:0000256" key="3">
    <source>
        <dbReference type="ARBA" id="ARBA00022729"/>
    </source>
</evidence>
<accession>A0A8R2NVL2</accession>
<dbReference type="RefSeq" id="XP_029346583.1">
    <property type="nucleotide sequence ID" value="XM_029490723.1"/>
</dbReference>
<keyword evidence="8" id="KW-0393">Immunoglobulin domain</keyword>
<dbReference type="SMART" id="SM00409">
    <property type="entry name" value="IG"/>
    <property type="match status" value="1"/>
</dbReference>
<dbReference type="InterPro" id="IPR013783">
    <property type="entry name" value="Ig-like_fold"/>
</dbReference>
<evidence type="ECO:0000256" key="7">
    <source>
        <dbReference type="ARBA" id="ARBA00023180"/>
    </source>
</evidence>
<dbReference type="Gene3D" id="2.60.40.10">
    <property type="entry name" value="Immunoglobulins"/>
    <property type="match status" value="1"/>
</dbReference>
<dbReference type="InterPro" id="IPR003598">
    <property type="entry name" value="Ig_sub2"/>
</dbReference>
<dbReference type="PANTHER" id="PTHR12231">
    <property type="entry name" value="CTX-RELATED TYPE I TRANSMEMBRANE PROTEIN"/>
    <property type="match status" value="1"/>
</dbReference>
<feature type="domain" description="Ig-like" evidence="9">
    <location>
        <begin position="12"/>
        <end position="97"/>
    </location>
</feature>
<evidence type="ECO:0000256" key="2">
    <source>
        <dbReference type="ARBA" id="ARBA00022475"/>
    </source>
</evidence>
<dbReference type="AlphaFoldDB" id="A0A8R2NVL2"/>
<keyword evidence="2" id="KW-1003">Cell membrane</keyword>
<evidence type="ECO:0000256" key="1">
    <source>
        <dbReference type="ARBA" id="ARBA00004236"/>
    </source>
</evidence>
<evidence type="ECO:0000259" key="9">
    <source>
        <dbReference type="PROSITE" id="PS50835"/>
    </source>
</evidence>
<dbReference type="Proteomes" id="UP000007819">
    <property type="component" value="Chromosome X"/>
</dbReference>
<keyword evidence="11" id="KW-1185">Reference proteome</keyword>
<dbReference type="KEGG" id="api:103310234"/>
<reference evidence="11" key="1">
    <citation type="submission" date="2010-06" db="EMBL/GenBank/DDBJ databases">
        <authorList>
            <person name="Jiang H."/>
            <person name="Abraham K."/>
            <person name="Ali S."/>
            <person name="Alsbrooks S.L."/>
            <person name="Anim B.N."/>
            <person name="Anosike U.S."/>
            <person name="Attaway T."/>
            <person name="Bandaranaike D.P."/>
            <person name="Battles P.K."/>
            <person name="Bell S.N."/>
            <person name="Bell A.V."/>
            <person name="Beltran B."/>
            <person name="Bickham C."/>
            <person name="Bustamante Y."/>
            <person name="Caleb T."/>
            <person name="Canada A."/>
            <person name="Cardenas V."/>
            <person name="Carter K."/>
            <person name="Chacko J."/>
            <person name="Chandrabose M.N."/>
            <person name="Chavez D."/>
            <person name="Chavez A."/>
            <person name="Chen L."/>
            <person name="Chu H.-S."/>
            <person name="Claassen K.J."/>
            <person name="Cockrell R."/>
            <person name="Collins M."/>
            <person name="Cooper J.A."/>
            <person name="Cree A."/>
            <person name="Curry S.M."/>
            <person name="Da Y."/>
            <person name="Dao M.D."/>
            <person name="Das B."/>
            <person name="Davila M.-L."/>
            <person name="Davy-Carroll L."/>
            <person name="Denson S."/>
            <person name="Dinh H."/>
            <person name="Ebong V.E."/>
            <person name="Edwards J.R."/>
            <person name="Egan A."/>
            <person name="El-Daye J."/>
            <person name="Escobedo L."/>
            <person name="Fernandez S."/>
            <person name="Fernando P.R."/>
            <person name="Flagg N."/>
            <person name="Forbes L.D."/>
            <person name="Fowler R.G."/>
            <person name="Fu Q."/>
            <person name="Gabisi R.A."/>
            <person name="Ganer J."/>
            <person name="Garbino Pronczuk A."/>
            <person name="Garcia R.M."/>
            <person name="Garner T."/>
            <person name="Garrett T.E."/>
            <person name="Gonzalez D.A."/>
            <person name="Hamid H."/>
            <person name="Hawkins E.S."/>
            <person name="Hirani K."/>
            <person name="Hogues M.E."/>
            <person name="Hollins B."/>
            <person name="Hsiao C.-H."/>
            <person name="Jabil R."/>
            <person name="James M.L."/>
            <person name="Jhangiani S.N."/>
            <person name="Johnson B."/>
            <person name="Johnson Q."/>
            <person name="Joshi V."/>
            <person name="Kalu J.B."/>
            <person name="Kam C."/>
            <person name="Kashfia A."/>
            <person name="Keebler J."/>
            <person name="Kisamo H."/>
            <person name="Kovar C.L."/>
            <person name="Lago L.A."/>
            <person name="Lai C.-Y."/>
            <person name="Laidlaw J."/>
            <person name="Lara F."/>
            <person name="Le T.-K."/>
            <person name="Lee S.L."/>
            <person name="Legall F.H."/>
            <person name="Lemon S.J."/>
            <person name="Lewis L.R."/>
            <person name="Li B."/>
            <person name="Liu Y."/>
            <person name="Liu Y.-S."/>
            <person name="Lopez J."/>
            <person name="Lozado R.J."/>
            <person name="Lu J."/>
            <person name="Madu R.C."/>
            <person name="Maheshwari M."/>
            <person name="Maheshwari R."/>
            <person name="Malloy K."/>
            <person name="Martinez E."/>
            <person name="Mathew T."/>
            <person name="Mercado I.C."/>
            <person name="Mercado C."/>
            <person name="Meyer B."/>
            <person name="Montgomery K."/>
            <person name="Morgan M.B."/>
            <person name="Munidasa M."/>
            <person name="Nazareth L.V."/>
            <person name="Nelson J."/>
            <person name="Ng B.M."/>
            <person name="Nguyen N.B."/>
            <person name="Nguyen P.Q."/>
            <person name="Nguyen T."/>
            <person name="Obregon M."/>
            <person name="Okwuonu G.O."/>
            <person name="Onwere C.G."/>
            <person name="Orozco G."/>
            <person name="Parra A."/>
            <person name="Patel S."/>
            <person name="Patil S."/>
            <person name="Perez A."/>
            <person name="Perez Y."/>
            <person name="Pham C."/>
            <person name="Primus E.L."/>
            <person name="Pu L.-L."/>
            <person name="Puazo M."/>
            <person name="Qin X."/>
            <person name="Quiroz J.B."/>
            <person name="Reese J."/>
            <person name="Richards S."/>
            <person name="Rives C.M."/>
            <person name="Robberts R."/>
            <person name="Ruiz S.J."/>
            <person name="Ruiz M.J."/>
            <person name="Santibanez J."/>
            <person name="Schneider B.W."/>
            <person name="Sisson I."/>
            <person name="Smith M."/>
            <person name="Sodergren E."/>
            <person name="Song X.-Z."/>
            <person name="Song B.B."/>
            <person name="Summersgill H."/>
            <person name="Thelus R."/>
            <person name="Thornton R.D."/>
            <person name="Trejos Z.Y."/>
            <person name="Usmani K."/>
            <person name="Vattathil S."/>
            <person name="Villasana D."/>
            <person name="Walker D.L."/>
            <person name="Wang S."/>
            <person name="Wang K."/>
            <person name="White C.S."/>
            <person name="Williams A.C."/>
            <person name="Williamson J."/>
            <person name="Wilson K."/>
            <person name="Woghiren I.O."/>
            <person name="Woodworth J.R."/>
            <person name="Worley K.C."/>
            <person name="Wright R.A."/>
            <person name="Wu W."/>
            <person name="Young L."/>
            <person name="Zhang L."/>
            <person name="Zhang J."/>
            <person name="Zhu Y."/>
            <person name="Muzny D.M."/>
            <person name="Weinstock G."/>
            <person name="Gibbs R.A."/>
        </authorList>
    </citation>
    <scope>NUCLEOTIDE SEQUENCE [LARGE SCALE GENOMIC DNA]</scope>
    <source>
        <strain evidence="11">LSR1</strain>
    </source>
</reference>
<evidence type="ECO:0000313" key="11">
    <source>
        <dbReference type="Proteomes" id="UP000007819"/>
    </source>
</evidence>
<proteinExistence type="predicted"/>
<dbReference type="InterPro" id="IPR007110">
    <property type="entry name" value="Ig-like_dom"/>
</dbReference>
<keyword evidence="6" id="KW-1015">Disulfide bond</keyword>
<evidence type="ECO:0000256" key="4">
    <source>
        <dbReference type="ARBA" id="ARBA00022737"/>
    </source>
</evidence>
<dbReference type="EnsemblMetazoa" id="XM_029490723.1">
    <property type="protein sequence ID" value="XP_029346583.1"/>
    <property type="gene ID" value="LOC103310234"/>
</dbReference>
<dbReference type="InterPro" id="IPR051170">
    <property type="entry name" value="Neural/epithelial_adhesion"/>
</dbReference>
<evidence type="ECO:0000256" key="8">
    <source>
        <dbReference type="ARBA" id="ARBA00023319"/>
    </source>
</evidence>
<organism evidence="10 11">
    <name type="scientific">Acyrthosiphon pisum</name>
    <name type="common">Pea aphid</name>
    <dbReference type="NCBI Taxonomy" id="7029"/>
    <lineage>
        <taxon>Eukaryota</taxon>
        <taxon>Metazoa</taxon>
        <taxon>Ecdysozoa</taxon>
        <taxon>Arthropoda</taxon>
        <taxon>Hexapoda</taxon>
        <taxon>Insecta</taxon>
        <taxon>Pterygota</taxon>
        <taxon>Neoptera</taxon>
        <taxon>Paraneoptera</taxon>
        <taxon>Hemiptera</taxon>
        <taxon>Sternorrhyncha</taxon>
        <taxon>Aphidomorpha</taxon>
        <taxon>Aphidoidea</taxon>
        <taxon>Aphididae</taxon>
        <taxon>Macrosiphini</taxon>
        <taxon>Acyrthosiphon</taxon>
    </lineage>
</organism>
<dbReference type="GO" id="GO:0043005">
    <property type="term" value="C:neuron projection"/>
    <property type="evidence" value="ECO:0007669"/>
    <property type="project" value="TreeGrafter"/>
</dbReference>
<name>A0A8R2NVL2_ACYPI</name>
<sequence length="116" mass="12875">MILIKHFSGAVPVRVNISLPTTMIAVGSDLTIPCSVDGYPIPTVTWYKDGQILRNNERTQATENKLVVVRTNASDSGSYKCEAYNSYSSDEKTVNITIEGAYSIIILIYSFKQYNT</sequence>
<keyword evidence="4" id="KW-0677">Repeat</keyword>
<evidence type="ECO:0000313" key="10">
    <source>
        <dbReference type="EnsemblMetazoa" id="XP_029346583.1"/>
    </source>
</evidence>
<evidence type="ECO:0000256" key="5">
    <source>
        <dbReference type="ARBA" id="ARBA00023136"/>
    </source>
</evidence>
<protein>
    <recommendedName>
        <fullName evidence="9">Ig-like domain-containing protein</fullName>
    </recommendedName>
</protein>
<dbReference type="PANTHER" id="PTHR12231:SF253">
    <property type="entry name" value="DPR-INTERACTING PROTEIN ETA, ISOFORM B-RELATED"/>
    <property type="match status" value="1"/>
</dbReference>
<dbReference type="GO" id="GO:0005886">
    <property type="term" value="C:plasma membrane"/>
    <property type="evidence" value="ECO:0007669"/>
    <property type="project" value="UniProtKB-SubCell"/>
</dbReference>
<dbReference type="OrthoDB" id="428111at2759"/>
<dbReference type="PROSITE" id="PS50835">
    <property type="entry name" value="IG_LIKE"/>
    <property type="match status" value="1"/>
</dbReference>
<keyword evidence="5" id="KW-0472">Membrane</keyword>